<dbReference type="GO" id="GO:0006508">
    <property type="term" value="P:proteolysis"/>
    <property type="evidence" value="ECO:0007669"/>
    <property type="project" value="UniProtKB-KW"/>
</dbReference>
<keyword evidence="1" id="KW-0645">Protease</keyword>
<evidence type="ECO:0000313" key="10">
    <source>
        <dbReference type="Proteomes" id="UP000823749"/>
    </source>
</evidence>
<evidence type="ECO:0000256" key="3">
    <source>
        <dbReference type="ARBA" id="ARBA00022750"/>
    </source>
</evidence>
<evidence type="ECO:0000259" key="7">
    <source>
        <dbReference type="PROSITE" id="PS50158"/>
    </source>
</evidence>
<dbReference type="PANTHER" id="PTHR42648:SF20">
    <property type="entry name" value="RNA-DIRECTED DNA POLYMERASE"/>
    <property type="match status" value="1"/>
</dbReference>
<dbReference type="SUPFAM" id="SSF57756">
    <property type="entry name" value="Retrovirus zinc finger-like domains"/>
    <property type="match status" value="1"/>
</dbReference>
<dbReference type="GO" id="GO:0004190">
    <property type="term" value="F:aspartic-type endopeptidase activity"/>
    <property type="evidence" value="ECO:0007669"/>
    <property type="project" value="UniProtKB-KW"/>
</dbReference>
<dbReference type="Pfam" id="PF22936">
    <property type="entry name" value="Pol_BBD"/>
    <property type="match status" value="1"/>
</dbReference>
<keyword evidence="3" id="KW-0064">Aspartyl protease</keyword>
<feature type="domain" description="CCHC-type" evidence="7">
    <location>
        <begin position="169"/>
        <end position="185"/>
    </location>
</feature>
<sequence>MCRGHILHALSDRLYDFYKETKTATEIWNALEFKYKVQEEGTNKFLIAEYFDFRMIDTKPILDQIHELQTVVNNISSMNIILPEAFQVGAIIAKLPSSWKAYRKKLLHKAEDFSLEQIQKHLRIEEESRNRDKKGENSFRTDVHNIESGSGSNRPNNKRKRNNKKKNDKCYNCGKKGHYAKDCRSKKQKTSANMVEEQLVAMVTEINMADTSSGWWFDSGATVHVCKDRSLFKTYEKLDGQEAQMGNQDCAKVAGKGSAELNFTSGKTLTLLNVLHVPDMRKNLVSVDLVCKKGFRVVFESDKLILTKNGMFVGKGYGCNGMFKLSINENNTASSYIVDSFSLWHSRLAHLNFRSIKNMSRFGLINYHDNVCDKCEICAKAKMAKKSFPSVQRNSEILDLIHSDICELNGVLTRGGKRYFATFVDDFSKYTFVYLLRTKDEVFNKFQAYKNEVENQLNKKIKVLRSDRGMEYFPHEFDDFCEMHGIIHQKTAPYSPQQNGLAERKNRTLTEMANCMIVHANAPLYLWGEALYTACYLHNRIISRKTNLCPYELWKGRKPNLSYLKVWGCLAYYRVPDPKRTKLGPRAMKSIFVGYAEHSKAYRLLDLESNTIVESRNVKFFEHKFRADSKSVVTENSGSSLNQEVEPQNGVKRHVLNEEPRRSTRQRKEKGLDPDHISSQSIIFLVEGDREGVTNKIPMVLQIEADPKTFTEAISSRDAAFWKEAINDEMDSLLSNGTWKLVDLPPGSKSIGCKWVFRRKYNTDNSVHTFKARLVAKGFRQKEGIDYFDTYAPVARITSIRILMALASIYHLQIHQMDVKTAFLNGDIDEEVYMDQPEGFVLPGNERKVCKLTKSLYGLKQAPKQWHQKFDSCILAFGFTHNSADKCIYSKFTKNYGVIVCLYVDDMLIIGTNMVGILETKKYLASSFKMKDLGEVDTILGIKVRRHNGGFALCQEHYIDKMLLKFKHLGLKDFNTPFDSSIKLTENSGRAIAQLEYASAIGTLMYLMHCTRPDIAFAVCKLSRYTSNPSREHWKVVVRVFGYLKKTIGLGLFYHSFPAALEGYTDASWITSQGDNKSTSGWVFLLGGGAISWASKKQTCISHSTMESEFIALAAAGKEAEWIRNLLLDIKLWPNPMPPISIHCDSEATLSRAYSSTYNGKSRHISLRHDFVRQLIRDGVITIIYVRSSKNLADPFTKALSRELVWSTTREMGLKLFQKIIDNGNPTQN</sequence>
<dbReference type="Pfam" id="PF14223">
    <property type="entry name" value="Retrotran_gag_2"/>
    <property type="match status" value="1"/>
</dbReference>
<dbReference type="InterPro" id="IPR025724">
    <property type="entry name" value="GAG-pre-integrase_dom"/>
</dbReference>
<dbReference type="PROSITE" id="PS50994">
    <property type="entry name" value="INTEGRASE"/>
    <property type="match status" value="1"/>
</dbReference>
<dbReference type="GO" id="GO:0003676">
    <property type="term" value="F:nucleic acid binding"/>
    <property type="evidence" value="ECO:0007669"/>
    <property type="project" value="InterPro"/>
</dbReference>
<dbReference type="Gene3D" id="3.30.420.10">
    <property type="entry name" value="Ribonuclease H-like superfamily/Ribonuclease H"/>
    <property type="match status" value="1"/>
</dbReference>
<dbReference type="InterPro" id="IPR001584">
    <property type="entry name" value="Integrase_cat-core"/>
</dbReference>
<protein>
    <submittedName>
        <fullName evidence="9">Uncharacterized protein</fullName>
    </submittedName>
</protein>
<evidence type="ECO:0000259" key="8">
    <source>
        <dbReference type="PROSITE" id="PS50994"/>
    </source>
</evidence>
<feature type="compositionally biased region" description="Polar residues" evidence="6">
    <location>
        <begin position="636"/>
        <end position="646"/>
    </location>
</feature>
<evidence type="ECO:0000313" key="9">
    <source>
        <dbReference type="EMBL" id="KAG5527251.1"/>
    </source>
</evidence>
<dbReference type="Pfam" id="PF13976">
    <property type="entry name" value="gag_pre-integrs"/>
    <property type="match status" value="1"/>
</dbReference>
<dbReference type="InterPro" id="IPR036875">
    <property type="entry name" value="Znf_CCHC_sf"/>
</dbReference>
<dbReference type="PROSITE" id="PS50158">
    <property type="entry name" value="ZF_CCHC"/>
    <property type="match status" value="1"/>
</dbReference>
<dbReference type="Gene3D" id="4.10.60.10">
    <property type="entry name" value="Zinc finger, CCHC-type"/>
    <property type="match status" value="1"/>
</dbReference>
<evidence type="ECO:0000256" key="2">
    <source>
        <dbReference type="ARBA" id="ARBA00022723"/>
    </source>
</evidence>
<dbReference type="InterPro" id="IPR043502">
    <property type="entry name" value="DNA/RNA_pol_sf"/>
</dbReference>
<dbReference type="InterPro" id="IPR039537">
    <property type="entry name" value="Retrotran_Ty1/copia-like"/>
</dbReference>
<comment type="caution">
    <text evidence="9">The sequence shown here is derived from an EMBL/GenBank/DDBJ whole genome shotgun (WGS) entry which is preliminary data.</text>
</comment>
<dbReference type="Pfam" id="PF00665">
    <property type="entry name" value="rve"/>
    <property type="match status" value="1"/>
</dbReference>
<dbReference type="SUPFAM" id="SSF53098">
    <property type="entry name" value="Ribonuclease H-like"/>
    <property type="match status" value="1"/>
</dbReference>
<keyword evidence="2" id="KW-0479">Metal-binding</keyword>
<name>A0AAV6IF05_9ERIC</name>
<keyword evidence="5" id="KW-0863">Zinc-finger</keyword>
<dbReference type="GO" id="GO:0015074">
    <property type="term" value="P:DNA integration"/>
    <property type="evidence" value="ECO:0007669"/>
    <property type="project" value="InterPro"/>
</dbReference>
<dbReference type="EMBL" id="JACTNZ010000010">
    <property type="protein sequence ID" value="KAG5527251.1"/>
    <property type="molecule type" value="Genomic_DNA"/>
</dbReference>
<dbReference type="InterPro" id="IPR054722">
    <property type="entry name" value="PolX-like_BBD"/>
</dbReference>
<keyword evidence="5" id="KW-0862">Zinc</keyword>
<evidence type="ECO:0000256" key="5">
    <source>
        <dbReference type="PROSITE-ProRule" id="PRU00047"/>
    </source>
</evidence>
<dbReference type="Pfam" id="PF25597">
    <property type="entry name" value="SH3_retrovirus"/>
    <property type="match status" value="1"/>
</dbReference>
<evidence type="ECO:0000256" key="6">
    <source>
        <dbReference type="SAM" id="MobiDB-lite"/>
    </source>
</evidence>
<gene>
    <name evidence="9" type="ORF">RHGRI_028223</name>
</gene>
<evidence type="ECO:0000256" key="4">
    <source>
        <dbReference type="ARBA" id="ARBA00022801"/>
    </source>
</evidence>
<dbReference type="InterPro" id="IPR001878">
    <property type="entry name" value="Znf_CCHC"/>
</dbReference>
<dbReference type="InterPro" id="IPR036397">
    <property type="entry name" value="RNaseH_sf"/>
</dbReference>
<feature type="compositionally biased region" description="Basic residues" evidence="6">
    <location>
        <begin position="156"/>
        <end position="167"/>
    </location>
</feature>
<dbReference type="SMART" id="SM00343">
    <property type="entry name" value="ZnF_C2HC"/>
    <property type="match status" value="1"/>
</dbReference>
<dbReference type="Pfam" id="PF00098">
    <property type="entry name" value="zf-CCHC"/>
    <property type="match status" value="1"/>
</dbReference>
<dbReference type="Pfam" id="PF07727">
    <property type="entry name" value="RVT_2"/>
    <property type="match status" value="1"/>
</dbReference>
<dbReference type="SUPFAM" id="SSF56672">
    <property type="entry name" value="DNA/RNA polymerases"/>
    <property type="match status" value="1"/>
</dbReference>
<dbReference type="AlphaFoldDB" id="A0AAV6IF05"/>
<dbReference type="PANTHER" id="PTHR42648">
    <property type="entry name" value="TRANSPOSASE, PUTATIVE-RELATED"/>
    <property type="match status" value="1"/>
</dbReference>
<dbReference type="InterPro" id="IPR013103">
    <property type="entry name" value="RVT_2"/>
</dbReference>
<keyword evidence="4" id="KW-0378">Hydrolase</keyword>
<feature type="domain" description="Integrase catalytic" evidence="8">
    <location>
        <begin position="385"/>
        <end position="558"/>
    </location>
</feature>
<evidence type="ECO:0000256" key="1">
    <source>
        <dbReference type="ARBA" id="ARBA00022670"/>
    </source>
</evidence>
<reference evidence="9" key="1">
    <citation type="submission" date="2020-08" db="EMBL/GenBank/DDBJ databases">
        <title>Plant Genome Project.</title>
        <authorList>
            <person name="Zhang R.-G."/>
        </authorList>
    </citation>
    <scope>NUCLEOTIDE SEQUENCE</scope>
    <source>
        <strain evidence="9">WSP0</strain>
        <tissue evidence="9">Leaf</tissue>
    </source>
</reference>
<keyword evidence="10" id="KW-1185">Reference proteome</keyword>
<dbReference type="CDD" id="cd09272">
    <property type="entry name" value="RNase_HI_RT_Ty1"/>
    <property type="match status" value="1"/>
</dbReference>
<dbReference type="InterPro" id="IPR057670">
    <property type="entry name" value="SH3_retrovirus"/>
</dbReference>
<feature type="region of interest" description="Disordered" evidence="6">
    <location>
        <begin position="126"/>
        <end position="169"/>
    </location>
</feature>
<dbReference type="Proteomes" id="UP000823749">
    <property type="component" value="Chromosome 10"/>
</dbReference>
<proteinExistence type="predicted"/>
<dbReference type="GO" id="GO:0008270">
    <property type="term" value="F:zinc ion binding"/>
    <property type="evidence" value="ECO:0007669"/>
    <property type="project" value="UniProtKB-KW"/>
</dbReference>
<accession>A0AAV6IF05</accession>
<feature type="region of interest" description="Disordered" evidence="6">
    <location>
        <begin position="636"/>
        <end position="674"/>
    </location>
</feature>
<dbReference type="InterPro" id="IPR012337">
    <property type="entry name" value="RNaseH-like_sf"/>
</dbReference>
<feature type="compositionally biased region" description="Basic and acidic residues" evidence="6">
    <location>
        <begin position="126"/>
        <end position="145"/>
    </location>
</feature>
<organism evidence="9 10">
    <name type="scientific">Rhododendron griersonianum</name>
    <dbReference type="NCBI Taxonomy" id="479676"/>
    <lineage>
        <taxon>Eukaryota</taxon>
        <taxon>Viridiplantae</taxon>
        <taxon>Streptophyta</taxon>
        <taxon>Embryophyta</taxon>
        <taxon>Tracheophyta</taxon>
        <taxon>Spermatophyta</taxon>
        <taxon>Magnoliopsida</taxon>
        <taxon>eudicotyledons</taxon>
        <taxon>Gunneridae</taxon>
        <taxon>Pentapetalae</taxon>
        <taxon>asterids</taxon>
        <taxon>Ericales</taxon>
        <taxon>Ericaceae</taxon>
        <taxon>Ericoideae</taxon>
        <taxon>Rhodoreae</taxon>
        <taxon>Rhododendron</taxon>
    </lineage>
</organism>